<dbReference type="SMART" id="SM00225">
    <property type="entry name" value="BTB"/>
    <property type="match status" value="1"/>
</dbReference>
<dbReference type="CDD" id="cd18297">
    <property type="entry name" value="BTB_POZ_ABTB2-like"/>
    <property type="match status" value="1"/>
</dbReference>
<feature type="repeat" description="ANK" evidence="3">
    <location>
        <begin position="1152"/>
        <end position="1184"/>
    </location>
</feature>
<dbReference type="CDD" id="cd18491">
    <property type="entry name" value="BACK_ABTB2_like"/>
    <property type="match status" value="1"/>
</dbReference>
<keyword evidence="2 3" id="KW-0040">ANK repeat</keyword>
<dbReference type="Pfam" id="PF12796">
    <property type="entry name" value="Ank_2"/>
    <property type="match status" value="1"/>
</dbReference>
<dbReference type="PROSITE" id="PS50088">
    <property type="entry name" value="ANK_REPEAT"/>
    <property type="match status" value="2"/>
</dbReference>
<dbReference type="PROSITE" id="PS50297">
    <property type="entry name" value="ANK_REP_REGION"/>
    <property type="match status" value="2"/>
</dbReference>
<feature type="region of interest" description="Disordered" evidence="4">
    <location>
        <begin position="574"/>
        <end position="601"/>
    </location>
</feature>
<evidence type="ECO:0000256" key="3">
    <source>
        <dbReference type="PROSITE-ProRule" id="PRU00023"/>
    </source>
</evidence>
<feature type="compositionally biased region" description="Pro residues" evidence="4">
    <location>
        <begin position="45"/>
        <end position="54"/>
    </location>
</feature>
<feature type="region of interest" description="Disordered" evidence="4">
    <location>
        <begin position="911"/>
        <end position="968"/>
    </location>
</feature>
<proteinExistence type="predicted"/>
<feature type="compositionally biased region" description="Basic residues" evidence="4">
    <location>
        <begin position="590"/>
        <end position="599"/>
    </location>
</feature>
<dbReference type="Pfam" id="PF00023">
    <property type="entry name" value="Ank"/>
    <property type="match status" value="1"/>
</dbReference>
<dbReference type="Gene3D" id="1.25.40.20">
    <property type="entry name" value="Ankyrin repeat-containing domain"/>
    <property type="match status" value="1"/>
</dbReference>
<feature type="compositionally biased region" description="Polar residues" evidence="4">
    <location>
        <begin position="67"/>
        <end position="76"/>
    </location>
</feature>
<evidence type="ECO:0000256" key="1">
    <source>
        <dbReference type="ARBA" id="ARBA00022737"/>
    </source>
</evidence>
<evidence type="ECO:0000313" key="6">
    <source>
        <dbReference type="EMBL" id="KAK7085955.1"/>
    </source>
</evidence>
<feature type="compositionally biased region" description="Basic and acidic residues" evidence="4">
    <location>
        <begin position="102"/>
        <end position="114"/>
    </location>
</feature>
<feature type="region of interest" description="Disordered" evidence="4">
    <location>
        <begin position="367"/>
        <end position="390"/>
    </location>
</feature>
<dbReference type="CDD" id="cd22913">
    <property type="entry name" value="HFD_ABTB2-like"/>
    <property type="match status" value="1"/>
</dbReference>
<dbReference type="PANTHER" id="PTHR46071:SF2">
    <property type="entry name" value="ANKYRIN REPEAT AND BTB_POZ DOMAIN-CONTAINING PROTEIN 2-LIKE PROTEIN"/>
    <property type="match status" value="1"/>
</dbReference>
<feature type="compositionally biased region" description="Basic and acidic residues" evidence="4">
    <location>
        <begin position="125"/>
        <end position="137"/>
    </location>
</feature>
<feature type="domain" description="BTB" evidence="5">
    <location>
        <begin position="1501"/>
        <end position="1562"/>
    </location>
</feature>
<dbReference type="SUPFAM" id="SSF54695">
    <property type="entry name" value="POZ domain"/>
    <property type="match status" value="1"/>
</dbReference>
<feature type="region of interest" description="Disordered" evidence="4">
    <location>
        <begin position="283"/>
        <end position="309"/>
    </location>
</feature>
<feature type="region of interest" description="Disordered" evidence="4">
    <location>
        <begin position="517"/>
        <end position="554"/>
    </location>
</feature>
<keyword evidence="1" id="KW-0677">Repeat</keyword>
<dbReference type="SUPFAM" id="SSF47113">
    <property type="entry name" value="Histone-fold"/>
    <property type="match status" value="1"/>
</dbReference>
<feature type="region of interest" description="Disordered" evidence="4">
    <location>
        <begin position="454"/>
        <end position="497"/>
    </location>
</feature>
<feature type="repeat" description="ANK" evidence="3">
    <location>
        <begin position="1236"/>
        <end position="1268"/>
    </location>
</feature>
<feature type="compositionally biased region" description="Low complexity" evidence="4">
    <location>
        <begin position="295"/>
        <end position="305"/>
    </location>
</feature>
<dbReference type="InterPro" id="IPR059008">
    <property type="entry name" value="ABTB2/3_histone"/>
</dbReference>
<dbReference type="Proteomes" id="UP001381693">
    <property type="component" value="Unassembled WGS sequence"/>
</dbReference>
<dbReference type="InterPro" id="IPR002110">
    <property type="entry name" value="Ankyrin_rpt"/>
</dbReference>
<evidence type="ECO:0000259" key="5">
    <source>
        <dbReference type="PROSITE" id="PS50097"/>
    </source>
</evidence>
<feature type="compositionally biased region" description="Low complexity" evidence="4">
    <location>
        <begin position="629"/>
        <end position="647"/>
    </location>
</feature>
<feature type="compositionally biased region" description="Polar residues" evidence="4">
    <location>
        <begin position="532"/>
        <end position="547"/>
    </location>
</feature>
<evidence type="ECO:0000256" key="2">
    <source>
        <dbReference type="ARBA" id="ARBA00023043"/>
    </source>
</evidence>
<feature type="compositionally biased region" description="Low complexity" evidence="4">
    <location>
        <begin position="30"/>
        <end position="44"/>
    </location>
</feature>
<dbReference type="InterPro" id="IPR009072">
    <property type="entry name" value="Histone-fold"/>
</dbReference>
<dbReference type="GO" id="GO:0046982">
    <property type="term" value="F:protein heterodimerization activity"/>
    <property type="evidence" value="ECO:0007669"/>
    <property type="project" value="InterPro"/>
</dbReference>
<accession>A0AAN8XWN1</accession>
<feature type="compositionally biased region" description="Basic residues" evidence="4">
    <location>
        <begin position="483"/>
        <end position="497"/>
    </location>
</feature>
<reference evidence="6 7" key="1">
    <citation type="submission" date="2023-11" db="EMBL/GenBank/DDBJ databases">
        <title>Halocaridina rubra genome assembly.</title>
        <authorList>
            <person name="Smith C."/>
        </authorList>
    </citation>
    <scope>NUCLEOTIDE SEQUENCE [LARGE SCALE GENOMIC DNA]</scope>
    <source>
        <strain evidence="6">EP-1</strain>
        <tissue evidence="6">Whole</tissue>
    </source>
</reference>
<dbReference type="InterPro" id="IPR052089">
    <property type="entry name" value="Ankyrin-BTB/POZ_domain"/>
</dbReference>
<dbReference type="Pfam" id="PF26281">
    <property type="entry name" value="Histone_ABTB"/>
    <property type="match status" value="1"/>
</dbReference>
<dbReference type="InterPro" id="IPR036770">
    <property type="entry name" value="Ankyrin_rpt-contain_sf"/>
</dbReference>
<feature type="compositionally biased region" description="Polar residues" evidence="4">
    <location>
        <begin position="946"/>
        <end position="957"/>
    </location>
</feature>
<name>A0AAN8XWN1_HALRR</name>
<dbReference type="PROSITE" id="PS50097">
    <property type="entry name" value="BTB"/>
    <property type="match status" value="1"/>
</dbReference>
<feature type="compositionally biased region" description="Low complexity" evidence="4">
    <location>
        <begin position="369"/>
        <end position="380"/>
    </location>
</feature>
<evidence type="ECO:0000313" key="7">
    <source>
        <dbReference type="Proteomes" id="UP001381693"/>
    </source>
</evidence>
<dbReference type="SMART" id="SM00248">
    <property type="entry name" value="ANK"/>
    <property type="match status" value="4"/>
</dbReference>
<dbReference type="Pfam" id="PF00651">
    <property type="entry name" value="BTB"/>
    <property type="match status" value="1"/>
</dbReference>
<protein>
    <submittedName>
        <fullName evidence="6">Ankyrin repeat and BTB/POZ domain-containing protein 2</fullName>
    </submittedName>
</protein>
<dbReference type="Gene3D" id="3.30.710.10">
    <property type="entry name" value="Potassium Channel Kv1.1, Chain A"/>
    <property type="match status" value="1"/>
</dbReference>
<dbReference type="Gene3D" id="1.10.20.10">
    <property type="entry name" value="Histone, subunit A"/>
    <property type="match status" value="1"/>
</dbReference>
<dbReference type="PANTHER" id="PTHR46071">
    <property type="entry name" value="ANKYRIN REPEAT AND BTB/POZ DOMAIN-CONTAINING"/>
    <property type="match status" value="1"/>
</dbReference>
<dbReference type="SUPFAM" id="SSF48403">
    <property type="entry name" value="Ankyrin repeat"/>
    <property type="match status" value="1"/>
</dbReference>
<dbReference type="InterPro" id="IPR000210">
    <property type="entry name" value="BTB/POZ_dom"/>
</dbReference>
<comment type="caution">
    <text evidence="6">The sequence shown here is derived from an EMBL/GenBank/DDBJ whole genome shotgun (WGS) entry which is preliminary data.</text>
</comment>
<dbReference type="FunFam" id="3.30.710.10:FF:000030">
    <property type="entry name" value="Ankyrin repeat and BTB/POZ domain-containing protein BTBD11"/>
    <property type="match status" value="1"/>
</dbReference>
<dbReference type="InterPro" id="IPR011333">
    <property type="entry name" value="SKP1/BTB/POZ_sf"/>
</dbReference>
<feature type="compositionally biased region" description="Polar residues" evidence="4">
    <location>
        <begin position="89"/>
        <end position="98"/>
    </location>
</feature>
<feature type="compositionally biased region" description="Low complexity" evidence="4">
    <location>
        <begin position="912"/>
        <end position="934"/>
    </location>
</feature>
<organism evidence="6 7">
    <name type="scientific">Halocaridina rubra</name>
    <name type="common">Hawaiian red shrimp</name>
    <dbReference type="NCBI Taxonomy" id="373956"/>
    <lineage>
        <taxon>Eukaryota</taxon>
        <taxon>Metazoa</taxon>
        <taxon>Ecdysozoa</taxon>
        <taxon>Arthropoda</taxon>
        <taxon>Crustacea</taxon>
        <taxon>Multicrustacea</taxon>
        <taxon>Malacostraca</taxon>
        <taxon>Eumalacostraca</taxon>
        <taxon>Eucarida</taxon>
        <taxon>Decapoda</taxon>
        <taxon>Pleocyemata</taxon>
        <taxon>Caridea</taxon>
        <taxon>Atyoidea</taxon>
        <taxon>Atyidae</taxon>
        <taxon>Halocaridina</taxon>
    </lineage>
</organism>
<keyword evidence="7" id="KW-1185">Reference proteome</keyword>
<feature type="region of interest" description="Disordered" evidence="4">
    <location>
        <begin position="629"/>
        <end position="651"/>
    </location>
</feature>
<sequence>MIKSLFPFVFCRPGDGHRLSADANAVMLRTQQQPSQPQPQQQQQQPPPQQPSPQQPTSSPATRDLTPYSQPQQLSKTPVRDVGGGSNPALKTQPSRDQPQARGREGRASSRERLVGAPLSLAQRDYPRHDYYQHKPQDYPTKPQDYPSKLQEYPTKNQDYPSKPQDYPCKNGANTPVYKAQSREVVPAQRQQSPGVALGMMSSPGGGGVLRERVASPHRVTSPPVKLQEPQRMASPPVKMSDPRPQLDYGKPDMVKLEGSPVGGVGVPRLSPAGVSSHFVQQYPERDTSTTSQGSANNNSNNNSAVWEGGYPLTPDKYALNGPPSSTYSPLSLTTLHLQTSPSHAHRISHDPPEKVIDALEQKKDISYTTGNGTNNNNNNSPGLDDTLDDKYREYPAEKDEGDPEVLVDGCDLKKLAEVTSKMALTVLPDDVDTYNELNKHHLNGHLSAHLGHLGRPAGQLTPESTDCGSLSKSSSDGDNMMNRKRPPTKLKSKRRNILSFPHYLSVDELRVMQRRQDSYGGGSSSDENRSSGHASMSDGHTSSSPPIDTLPRHDHLRSNLKVVPEDERLSAAVTTAGAGYKGAGSGRRAQPRPRHRATPSKDDLCLTLESASGLEDIKQAIEQLTMRSQGSRTSYSTSTYSSMSGSEGEPVRRLMRHSSLETINTNVTAADEFVWVDSHNRLVELQHLPWSNHDVLRVVQQGRVREQLDRVSMEAVPRLSYLLQRALVRVAREAQRLTRPLAMCSKQEVSSALKIVLSPALADSCIKACLRAAAMYTVCGDQLRQSKSARAGLNLSVGRFMRWMCDVRIGKFIHEYAAVYLTAGMENLLEEMVLQCLPAEEDHMLTASVLEHAIANNVDLWGLLQPYAHLNAGRTATGALCLPRWASTNSIEALSLSITSSTGGIRNSAVSTGSGNISSTGTTASTPVSNAGNDGTGNNGSNNGLQPSRCSSSVTLTPEEHSRNSKTLEQSLLTTCVGSLAELSELLSVVAVHHHRAANSASPTRAQVTWGPSALHSLFHFMRCSQLEHAEHASRAPIQELVYERPYIVLPPLLEWVRVATAHTEHRHSTVVDKDDVMQAARLLLPGVDCPVRVIGYEELMCPRRQLDELECAKKFKVDLAFKMLSCGRTDLVPHALQLLPATKVNTVNEYGLTPLMLACIRGEEPMVNMLLDAGADVDAETPPTGPAYLMANPETQHWTALTYAAIHGHLNIAKTLLEKNGNVEGGARLAEEKCTETPLQVAAAAGHTDMMQLLLSYGANPYLSTLMKDSLCYSGAAQRGCYAAIAVAAAHGQRTILHKLLSQPQHASAREVLSLEEILAEGANGNTSDRDRRPGRQMCVVDDPIGRGSLASNASDSSQVVKLTKQQIKTLQEAMYHSAESGHLEMTLDLRNLGVPWTLHCWMHTLATAHEHRLESIIDQLLQDFLQVWPDDYSAQFVDECLPLLFTIFRYSKNEGTSLLLADIFSSCYGKESIKEIRDTTISGGARIDPKFVNNPELSDVQFRVEGRVFYAHKIILVNASSRFKQMLSSKFCEGNPPIVQIHDIRYDIFELVMQSLYKGGCENLEVEAGDVLELMAAANFFQLDSLLRYCESRCSKLVHLDNVVSMYIHAKVYNAVQLLEYCQGFLLQNMVALLTYDDSVRRLIFGKKLHNHDVLAGLLLTLQARIKARSSPRAGKK</sequence>
<feature type="compositionally biased region" description="Polar residues" evidence="4">
    <location>
        <begin position="462"/>
        <end position="478"/>
    </location>
</feature>
<dbReference type="EMBL" id="JAXCGZ010000454">
    <property type="protein sequence ID" value="KAK7085955.1"/>
    <property type="molecule type" value="Genomic_DNA"/>
</dbReference>
<gene>
    <name evidence="6" type="primary">ABTB2</name>
    <name evidence="6" type="ORF">SK128_026620</name>
</gene>
<feature type="region of interest" description="Disordered" evidence="4">
    <location>
        <begin position="29"/>
        <end position="253"/>
    </location>
</feature>
<evidence type="ECO:0000256" key="4">
    <source>
        <dbReference type="SAM" id="MobiDB-lite"/>
    </source>
</evidence>